<comment type="caution">
    <text evidence="1">The sequence shown here is derived from an EMBL/GenBank/DDBJ whole genome shotgun (WGS) entry which is preliminary data.</text>
</comment>
<evidence type="ECO:0000313" key="1">
    <source>
        <dbReference type="EMBL" id="ESE39614.1"/>
    </source>
</evidence>
<reference evidence="1 2" key="1">
    <citation type="journal article" date="2013" name="Genome Announc.">
        <title>Draft Genome Sequence of Shewanella decolorationis S12, a Dye-Degrading Bacterium Isolated from a Wastewater Treatment Plant.</title>
        <authorList>
            <person name="Xu M."/>
            <person name="Fang Y."/>
            <person name="Liu J."/>
            <person name="Chen X."/>
            <person name="Sun G."/>
            <person name="Guo J."/>
            <person name="Hua Z."/>
            <person name="Tu Q."/>
            <person name="Wu L."/>
            <person name="Zhou J."/>
            <person name="Liu X."/>
        </authorList>
    </citation>
    <scope>NUCLEOTIDE SEQUENCE [LARGE SCALE GENOMIC DNA]</scope>
    <source>
        <strain evidence="1 2">S12</strain>
    </source>
</reference>
<name>A0ABN0PI28_9GAMM</name>
<protein>
    <submittedName>
        <fullName evidence="1">Ribosome recycling factor</fullName>
    </submittedName>
</protein>
<organism evidence="1 2">
    <name type="scientific">Shewanella decolorationis S12</name>
    <dbReference type="NCBI Taxonomy" id="1353536"/>
    <lineage>
        <taxon>Bacteria</taxon>
        <taxon>Pseudomonadati</taxon>
        <taxon>Pseudomonadota</taxon>
        <taxon>Gammaproteobacteria</taxon>
        <taxon>Alteromonadales</taxon>
        <taxon>Shewanellaceae</taxon>
        <taxon>Shewanella</taxon>
    </lineage>
</organism>
<dbReference type="Proteomes" id="UP000017548">
    <property type="component" value="Unassembled WGS sequence"/>
</dbReference>
<evidence type="ECO:0000313" key="2">
    <source>
        <dbReference type="Proteomes" id="UP000017548"/>
    </source>
</evidence>
<dbReference type="EMBL" id="AXZL01000076">
    <property type="protein sequence ID" value="ESE39614.1"/>
    <property type="molecule type" value="Genomic_DNA"/>
</dbReference>
<sequence>MLASLPPSDRSLLATKTPVPHSAATFLSSKEVKAELKMATDSPASSDTNASTKVGALQSFAHGALGLAEPNAHDTFCESKSSHQDSSQGYFKAGQLLKAAATVGSVIALFV</sequence>
<proteinExistence type="predicted"/>
<keyword evidence="2" id="KW-1185">Reference proteome</keyword>
<accession>A0ABN0PI28</accession>
<gene>
    <name evidence="1" type="ORF">SHD_3823</name>
</gene>